<comment type="caution">
    <text evidence="1">The sequence shown here is derived from an EMBL/GenBank/DDBJ whole genome shotgun (WGS) entry which is preliminary data.</text>
</comment>
<proteinExistence type="predicted"/>
<protein>
    <submittedName>
        <fullName evidence="1">THUMPD3 protein</fullName>
    </submittedName>
</protein>
<keyword evidence="2" id="KW-1185">Reference proteome</keyword>
<organism evidence="1 2">
    <name type="scientific">Symbiodinium pilosum</name>
    <name type="common">Dinoflagellate</name>
    <dbReference type="NCBI Taxonomy" id="2952"/>
    <lineage>
        <taxon>Eukaryota</taxon>
        <taxon>Sar</taxon>
        <taxon>Alveolata</taxon>
        <taxon>Dinophyceae</taxon>
        <taxon>Suessiales</taxon>
        <taxon>Symbiodiniaceae</taxon>
        <taxon>Symbiodinium</taxon>
    </lineage>
</organism>
<accession>A0A812RLL1</accession>
<evidence type="ECO:0000313" key="1">
    <source>
        <dbReference type="EMBL" id="CAE7447456.1"/>
    </source>
</evidence>
<dbReference type="Gene3D" id="3.30.2130.30">
    <property type="match status" value="1"/>
</dbReference>
<feature type="non-terminal residue" evidence="1">
    <location>
        <position position="1"/>
    </location>
</feature>
<dbReference type="Proteomes" id="UP000649617">
    <property type="component" value="Unassembled WGS sequence"/>
</dbReference>
<dbReference type="SUPFAM" id="SSF143437">
    <property type="entry name" value="THUMP domain-like"/>
    <property type="match status" value="1"/>
</dbReference>
<sequence>VRHLQLCCLTTGLQRLVPPKPLASDRSYLLLYTRGLEDQAEALLFRTLAHTVPTWRIPPPQHVPRVSEGHAAVGKLLVRLPDGEQIPQEGIPGIIHTYAFVDAVTGLSDEKEVAIEQLSKWVAGLGPALLQASQLVPGGATIAPTFRASAVRDGEHHFTSEDAMAAVGYGVGSAVSWKANMKSYDIE</sequence>
<dbReference type="AlphaFoldDB" id="A0A812RLL1"/>
<dbReference type="OrthoDB" id="47730at2759"/>
<feature type="non-terminal residue" evidence="1">
    <location>
        <position position="187"/>
    </location>
</feature>
<name>A0A812RLL1_SYMPI</name>
<dbReference type="EMBL" id="CAJNIZ010021024">
    <property type="protein sequence ID" value="CAE7447456.1"/>
    <property type="molecule type" value="Genomic_DNA"/>
</dbReference>
<evidence type="ECO:0000313" key="2">
    <source>
        <dbReference type="Proteomes" id="UP000649617"/>
    </source>
</evidence>
<gene>
    <name evidence="1" type="primary">THUMPD3</name>
    <name evidence="1" type="ORF">SPIL2461_LOCUS10917</name>
</gene>
<reference evidence="1" key="1">
    <citation type="submission" date="2021-02" db="EMBL/GenBank/DDBJ databases">
        <authorList>
            <person name="Dougan E. K."/>
            <person name="Rhodes N."/>
            <person name="Thang M."/>
            <person name="Chan C."/>
        </authorList>
    </citation>
    <scope>NUCLEOTIDE SEQUENCE</scope>
</reference>